<evidence type="ECO:0000313" key="3">
    <source>
        <dbReference type="Proteomes" id="UP000324222"/>
    </source>
</evidence>
<dbReference type="EMBL" id="VSRR010003419">
    <property type="protein sequence ID" value="MPC36063.1"/>
    <property type="molecule type" value="Genomic_DNA"/>
</dbReference>
<sequence>MVLRERNKRDRDTATQRNGGSARDPPTAPPSLRSLPKRLSKGQLREDEKDRYISLGRNHQRCHF</sequence>
<reference evidence="2 3" key="1">
    <citation type="submission" date="2019-05" db="EMBL/GenBank/DDBJ databases">
        <title>Another draft genome of Portunus trituberculatus and its Hox gene families provides insights of decapod evolution.</title>
        <authorList>
            <person name="Jeong J.-H."/>
            <person name="Song I."/>
            <person name="Kim S."/>
            <person name="Choi T."/>
            <person name="Kim D."/>
            <person name="Ryu S."/>
            <person name="Kim W."/>
        </authorList>
    </citation>
    <scope>NUCLEOTIDE SEQUENCE [LARGE SCALE GENOMIC DNA]</scope>
    <source>
        <tissue evidence="2">Muscle</tissue>
    </source>
</reference>
<gene>
    <name evidence="2" type="ORF">E2C01_029510</name>
</gene>
<feature type="compositionally biased region" description="Basic and acidic residues" evidence="1">
    <location>
        <begin position="1"/>
        <end position="14"/>
    </location>
</feature>
<comment type="caution">
    <text evidence="2">The sequence shown here is derived from an EMBL/GenBank/DDBJ whole genome shotgun (WGS) entry which is preliminary data.</text>
</comment>
<dbReference type="Proteomes" id="UP000324222">
    <property type="component" value="Unassembled WGS sequence"/>
</dbReference>
<feature type="compositionally biased region" description="Basic and acidic residues" evidence="1">
    <location>
        <begin position="43"/>
        <end position="52"/>
    </location>
</feature>
<accession>A0A5B7ET39</accession>
<protein>
    <submittedName>
        <fullName evidence="2">Uncharacterized protein</fullName>
    </submittedName>
</protein>
<organism evidence="2 3">
    <name type="scientific">Portunus trituberculatus</name>
    <name type="common">Swimming crab</name>
    <name type="synonym">Neptunus trituberculatus</name>
    <dbReference type="NCBI Taxonomy" id="210409"/>
    <lineage>
        <taxon>Eukaryota</taxon>
        <taxon>Metazoa</taxon>
        <taxon>Ecdysozoa</taxon>
        <taxon>Arthropoda</taxon>
        <taxon>Crustacea</taxon>
        <taxon>Multicrustacea</taxon>
        <taxon>Malacostraca</taxon>
        <taxon>Eumalacostraca</taxon>
        <taxon>Eucarida</taxon>
        <taxon>Decapoda</taxon>
        <taxon>Pleocyemata</taxon>
        <taxon>Brachyura</taxon>
        <taxon>Eubrachyura</taxon>
        <taxon>Portunoidea</taxon>
        <taxon>Portunidae</taxon>
        <taxon>Portuninae</taxon>
        <taxon>Portunus</taxon>
    </lineage>
</organism>
<evidence type="ECO:0000256" key="1">
    <source>
        <dbReference type="SAM" id="MobiDB-lite"/>
    </source>
</evidence>
<evidence type="ECO:0000313" key="2">
    <source>
        <dbReference type="EMBL" id="MPC36063.1"/>
    </source>
</evidence>
<name>A0A5B7ET39_PORTR</name>
<dbReference type="AlphaFoldDB" id="A0A5B7ET39"/>
<keyword evidence="3" id="KW-1185">Reference proteome</keyword>
<feature type="region of interest" description="Disordered" evidence="1">
    <location>
        <begin position="1"/>
        <end position="64"/>
    </location>
</feature>
<proteinExistence type="predicted"/>